<name>A0ABD3SKK5_9LAMI</name>
<dbReference type="AlphaFoldDB" id="A0ABD3SKK5"/>
<evidence type="ECO:0008006" key="4">
    <source>
        <dbReference type="Google" id="ProtNLM"/>
    </source>
</evidence>
<reference evidence="2 3" key="1">
    <citation type="submission" date="2024-12" db="EMBL/GenBank/DDBJ databases">
        <title>The unique morphological basis and parallel evolutionary history of personate flowers in Penstemon.</title>
        <authorList>
            <person name="Depatie T.H."/>
            <person name="Wessinger C.A."/>
        </authorList>
    </citation>
    <scope>NUCLEOTIDE SEQUENCE [LARGE SCALE GENOMIC DNA]</scope>
    <source>
        <strain evidence="2">WTNN_2</strain>
        <tissue evidence="2">Leaf</tissue>
    </source>
</reference>
<feature type="chain" id="PRO_5044741647" description="Secreted protein" evidence="1">
    <location>
        <begin position="20"/>
        <end position="84"/>
    </location>
</feature>
<proteinExistence type="predicted"/>
<dbReference type="EMBL" id="JBJXBP010000006">
    <property type="protein sequence ID" value="KAL3825038.1"/>
    <property type="molecule type" value="Genomic_DNA"/>
</dbReference>
<keyword evidence="3" id="KW-1185">Reference proteome</keyword>
<accession>A0ABD3SKK5</accession>
<dbReference type="Proteomes" id="UP001634393">
    <property type="component" value="Unassembled WGS sequence"/>
</dbReference>
<keyword evidence="1" id="KW-0732">Signal</keyword>
<evidence type="ECO:0000313" key="3">
    <source>
        <dbReference type="Proteomes" id="UP001634393"/>
    </source>
</evidence>
<evidence type="ECO:0000256" key="1">
    <source>
        <dbReference type="SAM" id="SignalP"/>
    </source>
</evidence>
<feature type="signal peptide" evidence="1">
    <location>
        <begin position="1"/>
        <end position="19"/>
    </location>
</feature>
<protein>
    <recommendedName>
        <fullName evidence="4">Secreted protein</fullName>
    </recommendedName>
</protein>
<organism evidence="2 3">
    <name type="scientific">Penstemon smallii</name>
    <dbReference type="NCBI Taxonomy" id="265156"/>
    <lineage>
        <taxon>Eukaryota</taxon>
        <taxon>Viridiplantae</taxon>
        <taxon>Streptophyta</taxon>
        <taxon>Embryophyta</taxon>
        <taxon>Tracheophyta</taxon>
        <taxon>Spermatophyta</taxon>
        <taxon>Magnoliopsida</taxon>
        <taxon>eudicotyledons</taxon>
        <taxon>Gunneridae</taxon>
        <taxon>Pentapetalae</taxon>
        <taxon>asterids</taxon>
        <taxon>lamiids</taxon>
        <taxon>Lamiales</taxon>
        <taxon>Plantaginaceae</taxon>
        <taxon>Cheloneae</taxon>
        <taxon>Penstemon</taxon>
    </lineage>
</organism>
<evidence type="ECO:0000313" key="2">
    <source>
        <dbReference type="EMBL" id="KAL3825038.1"/>
    </source>
</evidence>
<comment type="caution">
    <text evidence="2">The sequence shown here is derived from an EMBL/GenBank/DDBJ whole genome shotgun (WGS) entry which is preliminary data.</text>
</comment>
<gene>
    <name evidence="2" type="ORF">ACJIZ3_021067</name>
</gene>
<sequence length="84" mass="8843">MPASKAIPCSAAAIVLAVGAFTTKHPNSVAACRSTLSIPTPARPTTFSFPFAASKTWRVTFVPLRTISASHSEIFAHRSSGDKL</sequence>